<evidence type="ECO:0000256" key="1">
    <source>
        <dbReference type="SAM" id="MobiDB-lite"/>
    </source>
</evidence>
<name>A0A3P7N7T5_DIBLA</name>
<sequence>MHRCRSTKTDKSASAKRAVDVLDQLPVSIVRVKSTTNNSASTSKQSTPCAKTSKASALSAPSCGVEEQTATVREPGQTEFVLKPSRPRDRSINQLIPINQLHPTAAGGKPECEICLGKSKVCDSLL</sequence>
<dbReference type="AlphaFoldDB" id="A0A3P7N7T5"/>
<keyword evidence="3" id="KW-1185">Reference proteome</keyword>
<reference evidence="2 3" key="1">
    <citation type="submission" date="2018-11" db="EMBL/GenBank/DDBJ databases">
        <authorList>
            <consortium name="Pathogen Informatics"/>
        </authorList>
    </citation>
    <scope>NUCLEOTIDE SEQUENCE [LARGE SCALE GENOMIC DNA]</scope>
</reference>
<dbReference type="EMBL" id="UYRU01082930">
    <property type="protein sequence ID" value="VDN32923.1"/>
    <property type="molecule type" value="Genomic_DNA"/>
</dbReference>
<gene>
    <name evidence="2" type="ORF">DILT_LOCUS16104</name>
</gene>
<dbReference type="Proteomes" id="UP000281553">
    <property type="component" value="Unassembled WGS sequence"/>
</dbReference>
<evidence type="ECO:0000313" key="3">
    <source>
        <dbReference type="Proteomes" id="UP000281553"/>
    </source>
</evidence>
<protein>
    <submittedName>
        <fullName evidence="2">Uncharacterized protein</fullName>
    </submittedName>
</protein>
<feature type="compositionally biased region" description="Low complexity" evidence="1">
    <location>
        <begin position="34"/>
        <end position="47"/>
    </location>
</feature>
<organism evidence="2 3">
    <name type="scientific">Dibothriocephalus latus</name>
    <name type="common">Fish tapeworm</name>
    <name type="synonym">Diphyllobothrium latum</name>
    <dbReference type="NCBI Taxonomy" id="60516"/>
    <lineage>
        <taxon>Eukaryota</taxon>
        <taxon>Metazoa</taxon>
        <taxon>Spiralia</taxon>
        <taxon>Lophotrochozoa</taxon>
        <taxon>Platyhelminthes</taxon>
        <taxon>Cestoda</taxon>
        <taxon>Eucestoda</taxon>
        <taxon>Diphyllobothriidea</taxon>
        <taxon>Diphyllobothriidae</taxon>
        <taxon>Dibothriocephalus</taxon>
    </lineage>
</organism>
<accession>A0A3P7N7T5</accession>
<dbReference type="OrthoDB" id="10578276at2759"/>
<proteinExistence type="predicted"/>
<evidence type="ECO:0000313" key="2">
    <source>
        <dbReference type="EMBL" id="VDN32923.1"/>
    </source>
</evidence>
<feature type="region of interest" description="Disordered" evidence="1">
    <location>
        <begin position="34"/>
        <end position="53"/>
    </location>
</feature>